<dbReference type="Gene3D" id="3.30.379.10">
    <property type="entry name" value="Chitobiase/beta-hexosaminidase domain 2-like"/>
    <property type="match status" value="1"/>
</dbReference>
<accession>A0AB34KLB9</accession>
<evidence type="ECO:0000256" key="1">
    <source>
        <dbReference type="ARBA" id="ARBA00022801"/>
    </source>
</evidence>
<proteinExistence type="predicted"/>
<dbReference type="Gene3D" id="2.60.120.1620">
    <property type="match status" value="1"/>
</dbReference>
<dbReference type="Proteomes" id="UP000803884">
    <property type="component" value="Unassembled WGS sequence"/>
</dbReference>
<dbReference type="Pfam" id="PF15979">
    <property type="entry name" value="Glyco_hydro_115"/>
    <property type="match status" value="1"/>
</dbReference>
<dbReference type="InterPro" id="IPR031924">
    <property type="entry name" value="GH115"/>
</dbReference>
<dbReference type="InterPro" id="IPR041437">
    <property type="entry name" value="GH115_C"/>
</dbReference>
<comment type="caution">
    <text evidence="4">The sequence shown here is derived from an EMBL/GenBank/DDBJ whole genome shotgun (WGS) entry which is preliminary data.</text>
</comment>
<dbReference type="InterPro" id="IPR042301">
    <property type="entry name" value="GH115_sf"/>
</dbReference>
<feature type="chain" id="PRO_5044331626" description="Gylcosyl hydrolase 115 C-terminal domain-containing protein" evidence="2">
    <location>
        <begin position="19"/>
        <end position="1004"/>
    </location>
</feature>
<dbReference type="GeneID" id="96008040"/>
<dbReference type="Pfam" id="PF17829">
    <property type="entry name" value="GH115_C"/>
    <property type="match status" value="1"/>
</dbReference>
<name>A0AB34KLB9_9PEZI</name>
<dbReference type="PANTHER" id="PTHR37842:SF2">
    <property type="entry name" value="GYLCOSYL HYDROLASE 115 C-TERMINAL DOMAIN-CONTAINING PROTEIN"/>
    <property type="match status" value="1"/>
</dbReference>
<dbReference type="EMBL" id="JAAQHG020000023">
    <property type="protein sequence ID" value="KAL1584867.1"/>
    <property type="molecule type" value="Genomic_DNA"/>
</dbReference>
<protein>
    <recommendedName>
        <fullName evidence="3">Gylcosyl hydrolase 115 C-terminal domain-containing protein</fullName>
    </recommendedName>
</protein>
<sequence length="1004" mass="112357">MIARLAVILFSFFTYGIALLEETFVTFEPVDGAVRLRNATLLHDAKDAEAVQISVRSLASDWEQITGSRLSTCEWSENKTNTCPSAAEAIIVGTVDSALIIELVHRGKIDVSDLDGKWEKFTTTVVSDPLIGVDRALVIAGSDKRGTAFGVYTLAEQSGQSPLHFWSDVPATKHEEIYALPHKTTHGEPSVKYRGLFINDEAPALTGWWARRHNVSDYTFDSEFYTHVFDLIVRLKGNFIWPAMWGSFVPKPGRIFFTDDPKNQQLAHDYGIVVSTSHHEPMQRASNEWQKKNGSDGPWNFVTNREKVLNFMEEGVIRAGNNESYFTLGMRGENDGPINGDDPAAILEDIIAAQRGLIAKHHGNASDTRQVWTVYKEVQAYYEAGLKPPSDVTIMFADDNWGNIRRLPAAEDGDRSGGFGLYHHLSYVGRPKSYKWMNTNNLPKLYKDLHHAHERGANQIWIFNVGDIKSLELPFELAMTVAWNASAVDFDTIPKWLVTLSQRDFGPDLAGEASRVLFDYSHLVGLRKFEITLPNTYSIMNYHEAERVLQAWTDLAGRAKSVHSRLPADRRDPFYYHAVYPSVAGANYHSIQIKTALNYQFATERRNSANQVATDILDEFGMDWDLVLKYDQVAGGKWAGIMSTPKFDIGSVSWIPPSKDVLPNISYVQTRQDFDYGFGNLGIYAQGSLSAARQGRICASIDPAFPTEKGFKPVLPVITPYGPDFVTVDLFHRGDSRKSIAWSADVPYVWLQFSLTSGTVYSEQLEQRINITVDWSRVPEGFQEEFDVRINWEPEPSFDNLRLTVFNNKVPEGFTGFPDAGGVISIEGSHFQRSSSANSNSSVSFQHIPHLGSRSNSGSIALRPYHEARGNPSASHHAWVEYDIFLFGNATDQLNSTLYINSALDTDPNLPMHYSLTLDDPSTNPTMTRLLLEPSAVGELPDDWTTSVAEGVWKRTAVLGEVQPGKHTLRFGTDSPELYLEKIVLEYGRPAPASYLGPPETKWL</sequence>
<keyword evidence="1" id="KW-0378">Hydrolase</keyword>
<dbReference type="Gene3D" id="1.20.58.2150">
    <property type="match status" value="1"/>
</dbReference>
<feature type="signal peptide" evidence="2">
    <location>
        <begin position="1"/>
        <end position="18"/>
    </location>
</feature>
<evidence type="ECO:0000259" key="3">
    <source>
        <dbReference type="Pfam" id="PF17829"/>
    </source>
</evidence>
<dbReference type="GO" id="GO:0016787">
    <property type="term" value="F:hydrolase activity"/>
    <property type="evidence" value="ECO:0007669"/>
    <property type="project" value="UniProtKB-KW"/>
</dbReference>
<gene>
    <name evidence="4" type="ORF">WHR41_06597</name>
</gene>
<evidence type="ECO:0000313" key="5">
    <source>
        <dbReference type="Proteomes" id="UP000803884"/>
    </source>
</evidence>
<dbReference type="RefSeq" id="XP_069227973.1">
    <property type="nucleotide sequence ID" value="XM_069375202.1"/>
</dbReference>
<dbReference type="InterPro" id="IPR029018">
    <property type="entry name" value="Hex-like_dom2"/>
</dbReference>
<dbReference type="Gene3D" id="3.20.20.520">
    <property type="entry name" value="Glycosyl hydrolase family 115"/>
    <property type="match status" value="1"/>
</dbReference>
<evidence type="ECO:0000313" key="4">
    <source>
        <dbReference type="EMBL" id="KAL1584867.1"/>
    </source>
</evidence>
<evidence type="ECO:0000256" key="2">
    <source>
        <dbReference type="SAM" id="SignalP"/>
    </source>
</evidence>
<dbReference type="PANTHER" id="PTHR37842">
    <property type="match status" value="1"/>
</dbReference>
<organism evidence="4 5">
    <name type="scientific">Cladosporium halotolerans</name>
    <dbReference type="NCBI Taxonomy" id="1052096"/>
    <lineage>
        <taxon>Eukaryota</taxon>
        <taxon>Fungi</taxon>
        <taxon>Dikarya</taxon>
        <taxon>Ascomycota</taxon>
        <taxon>Pezizomycotina</taxon>
        <taxon>Dothideomycetes</taxon>
        <taxon>Dothideomycetidae</taxon>
        <taxon>Cladosporiales</taxon>
        <taxon>Cladosporiaceae</taxon>
        <taxon>Cladosporium</taxon>
    </lineage>
</organism>
<keyword evidence="2" id="KW-0732">Signal</keyword>
<reference evidence="4 5" key="1">
    <citation type="journal article" date="2020" name="Microbiol. Resour. Announc.">
        <title>Draft Genome Sequence of a Cladosporium Species Isolated from the Mesophotic Ascidian Didemnum maculosum.</title>
        <authorList>
            <person name="Gioti A."/>
            <person name="Siaperas R."/>
            <person name="Nikolaivits E."/>
            <person name="Le Goff G."/>
            <person name="Ouazzani J."/>
            <person name="Kotoulas G."/>
            <person name="Topakas E."/>
        </authorList>
    </citation>
    <scope>NUCLEOTIDE SEQUENCE [LARGE SCALE GENOMIC DNA]</scope>
    <source>
        <strain evidence="4 5">TM138-S3</strain>
    </source>
</reference>
<feature type="domain" description="Gylcosyl hydrolase 115 C-terminal" evidence="3">
    <location>
        <begin position="816"/>
        <end position="1000"/>
    </location>
</feature>
<keyword evidence="5" id="KW-1185">Reference proteome</keyword>
<dbReference type="AlphaFoldDB" id="A0AB34KLB9"/>